<dbReference type="OrthoDB" id="1056775at2"/>
<proteinExistence type="inferred from homology"/>
<dbReference type="Gene3D" id="1.10.1740.10">
    <property type="match status" value="1"/>
</dbReference>
<feature type="domain" description="RNA polymerase sigma factor 70 region 4 type 2" evidence="6">
    <location>
        <begin position="124"/>
        <end position="175"/>
    </location>
</feature>
<dbReference type="GO" id="GO:0016987">
    <property type="term" value="F:sigma factor activity"/>
    <property type="evidence" value="ECO:0007669"/>
    <property type="project" value="UniProtKB-KW"/>
</dbReference>
<dbReference type="AlphaFoldDB" id="A0A2U2XGD0"/>
<dbReference type="Pfam" id="PF08281">
    <property type="entry name" value="Sigma70_r4_2"/>
    <property type="match status" value="1"/>
</dbReference>
<evidence type="ECO:0000256" key="2">
    <source>
        <dbReference type="ARBA" id="ARBA00023015"/>
    </source>
</evidence>
<dbReference type="PANTHER" id="PTHR43133:SF46">
    <property type="entry name" value="RNA POLYMERASE SIGMA-70 FACTOR ECF SUBFAMILY"/>
    <property type="match status" value="1"/>
</dbReference>
<dbReference type="NCBIfam" id="TIGR02937">
    <property type="entry name" value="sigma70-ECF"/>
    <property type="match status" value="1"/>
</dbReference>
<evidence type="ECO:0000256" key="3">
    <source>
        <dbReference type="ARBA" id="ARBA00023082"/>
    </source>
</evidence>
<dbReference type="CDD" id="cd06171">
    <property type="entry name" value="Sigma70_r4"/>
    <property type="match status" value="1"/>
</dbReference>
<dbReference type="InterPro" id="IPR036388">
    <property type="entry name" value="WH-like_DNA-bd_sf"/>
</dbReference>
<dbReference type="InterPro" id="IPR014284">
    <property type="entry name" value="RNA_pol_sigma-70_dom"/>
</dbReference>
<dbReference type="RefSeq" id="WP_109357925.1">
    <property type="nucleotide sequence ID" value="NZ_QFRJ01000001.1"/>
</dbReference>
<keyword evidence="4" id="KW-0804">Transcription</keyword>
<protein>
    <submittedName>
        <fullName evidence="7">RNA polymerase subunit sigma-70</fullName>
    </submittedName>
</protein>
<dbReference type="SUPFAM" id="SSF88946">
    <property type="entry name" value="Sigma2 domain of RNA polymerase sigma factors"/>
    <property type="match status" value="1"/>
</dbReference>
<dbReference type="Pfam" id="PF04542">
    <property type="entry name" value="Sigma70_r2"/>
    <property type="match status" value="1"/>
</dbReference>
<evidence type="ECO:0000259" key="6">
    <source>
        <dbReference type="Pfam" id="PF08281"/>
    </source>
</evidence>
<gene>
    <name evidence="7" type="ORF">DIT68_00865</name>
</gene>
<dbReference type="Proteomes" id="UP000245370">
    <property type="component" value="Unassembled WGS sequence"/>
</dbReference>
<evidence type="ECO:0000256" key="4">
    <source>
        <dbReference type="ARBA" id="ARBA00023163"/>
    </source>
</evidence>
<dbReference type="GO" id="GO:0006352">
    <property type="term" value="P:DNA-templated transcription initiation"/>
    <property type="evidence" value="ECO:0007669"/>
    <property type="project" value="InterPro"/>
</dbReference>
<sequence>MNNDELKELIKRCAEQERSAQEQLFKLFYGKMMGVCMRYTKDRDRAQEVVQESFIKIFDKLADFDFKGSFEGWVRRIMVNASIDAVRKRNREAFSTDEEYIFNGRSSFQEHDLDDDITKIKAEYAMEAIQELSPAYRTVFNLFVIENYSHQEIADILNISEGTSKSNLAKAKQNLRKILSEKFVNLDHER</sequence>
<comment type="similarity">
    <text evidence="1">Belongs to the sigma-70 factor family. ECF subfamily.</text>
</comment>
<keyword evidence="2" id="KW-0805">Transcription regulation</keyword>
<name>A0A2U2XGD0_9FLAO</name>
<feature type="domain" description="RNA polymerase sigma-70 region 2" evidence="5">
    <location>
        <begin position="24"/>
        <end position="91"/>
    </location>
</feature>
<evidence type="ECO:0000313" key="8">
    <source>
        <dbReference type="Proteomes" id="UP000245370"/>
    </source>
</evidence>
<keyword evidence="3" id="KW-0731">Sigma factor</keyword>
<dbReference type="GO" id="GO:0003677">
    <property type="term" value="F:DNA binding"/>
    <property type="evidence" value="ECO:0007669"/>
    <property type="project" value="InterPro"/>
</dbReference>
<organism evidence="7 8">
    <name type="scientific">Brumimicrobium oceani</name>
    <dbReference type="NCBI Taxonomy" id="2100725"/>
    <lineage>
        <taxon>Bacteria</taxon>
        <taxon>Pseudomonadati</taxon>
        <taxon>Bacteroidota</taxon>
        <taxon>Flavobacteriia</taxon>
        <taxon>Flavobacteriales</taxon>
        <taxon>Crocinitomicaceae</taxon>
        <taxon>Brumimicrobium</taxon>
    </lineage>
</organism>
<keyword evidence="8" id="KW-1185">Reference proteome</keyword>
<evidence type="ECO:0000259" key="5">
    <source>
        <dbReference type="Pfam" id="PF04542"/>
    </source>
</evidence>
<evidence type="ECO:0000313" key="7">
    <source>
        <dbReference type="EMBL" id="PWH86845.1"/>
    </source>
</evidence>
<dbReference type="InterPro" id="IPR013324">
    <property type="entry name" value="RNA_pol_sigma_r3/r4-like"/>
</dbReference>
<dbReference type="PANTHER" id="PTHR43133">
    <property type="entry name" value="RNA POLYMERASE ECF-TYPE SIGMA FACTO"/>
    <property type="match status" value="1"/>
</dbReference>
<reference evidence="7 8" key="2">
    <citation type="submission" date="2018-05" db="EMBL/GenBank/DDBJ databases">
        <authorList>
            <person name="Lanie J.A."/>
            <person name="Ng W.-L."/>
            <person name="Kazmierczak K.M."/>
            <person name="Andrzejewski T.M."/>
            <person name="Davidsen T.M."/>
            <person name="Wayne K.J."/>
            <person name="Tettelin H."/>
            <person name="Glass J.I."/>
            <person name="Rusch D."/>
            <person name="Podicherti R."/>
            <person name="Tsui H.-C.T."/>
            <person name="Winkler M.E."/>
        </authorList>
    </citation>
    <scope>NUCLEOTIDE SEQUENCE [LARGE SCALE GENOMIC DNA]</scope>
    <source>
        <strain evidence="7 8">C305</strain>
    </source>
</reference>
<accession>A0A2U2XGD0</accession>
<comment type="caution">
    <text evidence="7">The sequence shown here is derived from an EMBL/GenBank/DDBJ whole genome shotgun (WGS) entry which is preliminary data.</text>
</comment>
<dbReference type="Gene3D" id="1.10.10.10">
    <property type="entry name" value="Winged helix-like DNA-binding domain superfamily/Winged helix DNA-binding domain"/>
    <property type="match status" value="1"/>
</dbReference>
<dbReference type="EMBL" id="QFRJ01000001">
    <property type="protein sequence ID" value="PWH86845.1"/>
    <property type="molecule type" value="Genomic_DNA"/>
</dbReference>
<dbReference type="InterPro" id="IPR039425">
    <property type="entry name" value="RNA_pol_sigma-70-like"/>
</dbReference>
<reference evidence="7 8" key="1">
    <citation type="submission" date="2018-05" db="EMBL/GenBank/DDBJ databases">
        <title>Brumimicrobium oceani sp. nov., isolated from coastal sediment.</title>
        <authorList>
            <person name="Kou Y."/>
        </authorList>
    </citation>
    <scope>NUCLEOTIDE SEQUENCE [LARGE SCALE GENOMIC DNA]</scope>
    <source>
        <strain evidence="7 8">C305</strain>
    </source>
</reference>
<dbReference type="InterPro" id="IPR013325">
    <property type="entry name" value="RNA_pol_sigma_r2"/>
</dbReference>
<evidence type="ECO:0000256" key="1">
    <source>
        <dbReference type="ARBA" id="ARBA00010641"/>
    </source>
</evidence>
<dbReference type="SUPFAM" id="SSF88659">
    <property type="entry name" value="Sigma3 and sigma4 domains of RNA polymerase sigma factors"/>
    <property type="match status" value="1"/>
</dbReference>
<dbReference type="InterPro" id="IPR013249">
    <property type="entry name" value="RNA_pol_sigma70_r4_t2"/>
</dbReference>
<dbReference type="InterPro" id="IPR007627">
    <property type="entry name" value="RNA_pol_sigma70_r2"/>
</dbReference>